<dbReference type="Proteomes" id="UP001230933">
    <property type="component" value="Chromosome"/>
</dbReference>
<dbReference type="Proteomes" id="UP000627573">
    <property type="component" value="Unassembled WGS sequence"/>
</dbReference>
<keyword evidence="7" id="KW-1185">Reference proteome</keyword>
<evidence type="ECO:0000313" key="7">
    <source>
        <dbReference type="Proteomes" id="UP000627573"/>
    </source>
</evidence>
<reference evidence="4" key="4">
    <citation type="submission" date="2023-08" db="EMBL/GenBank/DDBJ databases">
        <title>Isolation and Characterization of Rhodococcus erythropolis MGMM8.</title>
        <authorList>
            <person name="Diabankana R.G.C."/>
            <person name="Afordoanyi D.M."/>
            <person name="Validov S.Z."/>
        </authorList>
    </citation>
    <scope>NUCLEOTIDE SEQUENCE</scope>
    <source>
        <strain evidence="4">MGMM8</strain>
    </source>
</reference>
<evidence type="ECO:0000313" key="6">
    <source>
        <dbReference type="Proteomes" id="UP000502345"/>
    </source>
</evidence>
<dbReference type="EMBL" id="CP050124">
    <property type="protein sequence ID" value="QIP37858.1"/>
    <property type="molecule type" value="Genomic_DNA"/>
</dbReference>
<evidence type="ECO:0000313" key="2">
    <source>
        <dbReference type="EMBL" id="MBH5141355.1"/>
    </source>
</evidence>
<reference evidence="3 6" key="2">
    <citation type="submission" date="2020-03" db="EMBL/GenBank/DDBJ databases">
        <title>Screen low temperature-resistant strains for efficient degradation of petroleum hydrocarbons under the low temperature.</title>
        <authorList>
            <person name="Wang Y."/>
            <person name="Chen J."/>
        </authorList>
    </citation>
    <scope>NUCLEOTIDE SEQUENCE [LARGE SCALE GENOMIC DNA]</scope>
    <source>
        <strain evidence="3 6">KB1</strain>
    </source>
</reference>
<accession>A0A0C3AC93</accession>
<reference evidence="1 5" key="1">
    <citation type="journal article" date="2017" name="Poromechanics V (2013)">
        <title>Genomic Characterization of the Arsenic-Tolerant Actinobacterium, &lt;i&gt;Rhodococcus erythropolis&lt;/i&gt; S43.</title>
        <authorList>
            <person name="Retamal-Morales G."/>
            <person name="Mehnert M."/>
            <person name="Schwabe R."/>
            <person name="Tischler D."/>
            <person name="Schloemann M."/>
            <person name="Levican G.J."/>
        </authorList>
    </citation>
    <scope>NUCLEOTIDE SEQUENCE [LARGE SCALE GENOMIC DNA]</scope>
    <source>
        <strain evidence="1 5">S43</strain>
    </source>
</reference>
<evidence type="ECO:0008006" key="8">
    <source>
        <dbReference type="Google" id="ProtNLM"/>
    </source>
</evidence>
<sequence>MSTGTSTIYEDRTVRIDDQGVTIRHYYFPFVSKFVPYSQIESVDLGVMSWLSGRLRIWGTTDFSSWYSLDLSRPWKETAVVLTLAGRGAPSFSPKDADRVETEIRSRIGSHAAN</sequence>
<name>A0A0C3AC93_RHOER</name>
<proteinExistence type="predicted"/>
<protein>
    <recommendedName>
        <fullName evidence="8">Bacterial Pleckstrin homology domain-containing protein</fullName>
    </recommendedName>
</protein>
<reference evidence="2 7" key="3">
    <citation type="submission" date="2020-12" db="EMBL/GenBank/DDBJ databases">
        <title>Draft genome sequence of furan degrading bacterial strain FUR100.</title>
        <authorList>
            <person name="Woiski C."/>
        </authorList>
    </citation>
    <scope>NUCLEOTIDE SEQUENCE [LARGE SCALE GENOMIC DNA]</scope>
    <source>
        <strain evidence="2 7">FUR100</strain>
    </source>
</reference>
<dbReference type="EMBL" id="CP124545">
    <property type="protein sequence ID" value="WGV50205.1"/>
    <property type="molecule type" value="Genomic_DNA"/>
</dbReference>
<dbReference type="EMBL" id="JAECSB010000013">
    <property type="protein sequence ID" value="MBH5141355.1"/>
    <property type="molecule type" value="Genomic_DNA"/>
</dbReference>
<dbReference type="RefSeq" id="WP_019746690.1">
    <property type="nucleotide sequence ID" value="NZ_BHXB01000001.1"/>
</dbReference>
<dbReference type="Proteomes" id="UP000325576">
    <property type="component" value="Unassembled WGS sequence"/>
</dbReference>
<gene>
    <name evidence="1" type="ORF">BS297_01600</name>
    <name evidence="3" type="ORF">G9444_0614</name>
    <name evidence="2" type="ORF">I3517_01825</name>
    <name evidence="4" type="ORF">QIE55_02950</name>
</gene>
<dbReference type="AlphaFoldDB" id="A0A0C3AC93"/>
<organism evidence="1 5">
    <name type="scientific">Rhodococcus erythropolis</name>
    <name type="common">Arthrobacter picolinophilus</name>
    <dbReference type="NCBI Taxonomy" id="1833"/>
    <lineage>
        <taxon>Bacteria</taxon>
        <taxon>Bacillati</taxon>
        <taxon>Actinomycetota</taxon>
        <taxon>Actinomycetes</taxon>
        <taxon>Mycobacteriales</taxon>
        <taxon>Nocardiaceae</taxon>
        <taxon>Rhodococcus</taxon>
        <taxon>Rhodococcus erythropolis group</taxon>
    </lineage>
</organism>
<evidence type="ECO:0000313" key="1">
    <source>
        <dbReference type="EMBL" id="KAB2587150.1"/>
    </source>
</evidence>
<evidence type="ECO:0000313" key="3">
    <source>
        <dbReference type="EMBL" id="QIP37858.1"/>
    </source>
</evidence>
<dbReference type="KEGG" id="reb:XU06_02920"/>
<dbReference type="Proteomes" id="UP000502345">
    <property type="component" value="Chromosome"/>
</dbReference>
<dbReference type="EMBL" id="MRBO01000050">
    <property type="protein sequence ID" value="KAB2587150.1"/>
    <property type="molecule type" value="Genomic_DNA"/>
</dbReference>
<evidence type="ECO:0000313" key="4">
    <source>
        <dbReference type="EMBL" id="WGV50205.1"/>
    </source>
</evidence>
<evidence type="ECO:0000313" key="5">
    <source>
        <dbReference type="Proteomes" id="UP000325576"/>
    </source>
</evidence>